<accession>A0A0B0IQ28</accession>
<keyword evidence="2" id="KW-1185">Reference proteome</keyword>
<reference evidence="1 2" key="1">
    <citation type="submission" date="2014-09" db="EMBL/GenBank/DDBJ databases">
        <title>Genome sequencing and annotation of Bacillus Okhensis strain Kh10-101T.</title>
        <authorList>
            <person name="Prakash J.S."/>
        </authorList>
    </citation>
    <scope>NUCLEOTIDE SEQUENCE [LARGE SCALE GENOMIC DNA]</scope>
    <source>
        <strain evidence="2">Kh10-101T</strain>
    </source>
</reference>
<dbReference type="PROSITE" id="PS51257">
    <property type="entry name" value="PROKAR_LIPOPROTEIN"/>
    <property type="match status" value="1"/>
</dbReference>
<dbReference type="OrthoDB" id="2876792at2"/>
<protein>
    <recommendedName>
        <fullName evidence="3">Lipoprotein</fullName>
    </recommendedName>
</protein>
<proteinExistence type="predicted"/>
<dbReference type="AlphaFoldDB" id="A0A0B0IQ28"/>
<evidence type="ECO:0000313" key="2">
    <source>
        <dbReference type="Proteomes" id="UP000030832"/>
    </source>
</evidence>
<dbReference type="RefSeq" id="WP_034624875.1">
    <property type="nucleotide sequence ID" value="NZ_JRJU01000001.1"/>
</dbReference>
<dbReference type="Proteomes" id="UP000030832">
    <property type="component" value="Unassembled WGS sequence"/>
</dbReference>
<name>A0A0B0IQ28_9BACI</name>
<evidence type="ECO:0000313" key="1">
    <source>
        <dbReference type="EMBL" id="KHF41776.1"/>
    </source>
</evidence>
<comment type="caution">
    <text evidence="1">The sequence shown here is derived from an EMBL/GenBank/DDBJ whole genome shotgun (WGS) entry which is preliminary data.</text>
</comment>
<dbReference type="STRING" id="333138.LQ50_00265"/>
<sequence length="213" mass="24510">MELRKWIASLMSILLLAGCDSLISSSIDRNEKVMKEITLSENEEVMFSLLADQIYYFEFQDRLKQFQSVEIGVDYYHYGELIDSMGGMKIGANHPELEGKDERARFLFTLDSLEEGEDLTFSGTLKVLFDSGSAGSTGYSFNREGVKRGASSWGYLLDQFDDVPIGEKVYTAYFVENVESEHLRTLNYEEAIQQNDEYEHLFLYYVQIEDEPL</sequence>
<evidence type="ECO:0008006" key="3">
    <source>
        <dbReference type="Google" id="ProtNLM"/>
    </source>
</evidence>
<dbReference type="eggNOG" id="ENOG5030DYS">
    <property type="taxonomic scope" value="Bacteria"/>
</dbReference>
<dbReference type="EMBL" id="JRJU01000001">
    <property type="protein sequence ID" value="KHF41776.1"/>
    <property type="molecule type" value="Genomic_DNA"/>
</dbReference>
<organism evidence="1 2">
    <name type="scientific">Halalkalibacter okhensis</name>
    <dbReference type="NCBI Taxonomy" id="333138"/>
    <lineage>
        <taxon>Bacteria</taxon>
        <taxon>Bacillati</taxon>
        <taxon>Bacillota</taxon>
        <taxon>Bacilli</taxon>
        <taxon>Bacillales</taxon>
        <taxon>Bacillaceae</taxon>
        <taxon>Halalkalibacter</taxon>
    </lineage>
</organism>
<gene>
    <name evidence="1" type="ORF">LQ50_00265</name>
</gene>